<comment type="similarity">
    <text evidence="2">Belongs to the peptidase S1 family.</text>
</comment>
<feature type="chain" id="PRO_5004588542" description="Peptidase S1 domain-containing protein" evidence="9">
    <location>
        <begin position="25"/>
        <end position="271"/>
    </location>
</feature>
<keyword evidence="4 8" id="KW-0645">Protease</keyword>
<dbReference type="STRING" id="36166.T1GUJ8"/>
<dbReference type="InterPro" id="IPR033116">
    <property type="entry name" value="TRYPSIN_SER"/>
</dbReference>
<dbReference type="Proteomes" id="UP000015102">
    <property type="component" value="Unassembled WGS sequence"/>
</dbReference>
<dbReference type="EMBL" id="CAQQ02005771">
    <property type="status" value="NOT_ANNOTATED_CDS"/>
    <property type="molecule type" value="Genomic_DNA"/>
</dbReference>
<keyword evidence="5 8" id="KW-0378">Hydrolase</keyword>
<dbReference type="PANTHER" id="PTHR24276:SF91">
    <property type="entry name" value="AT26814P-RELATED"/>
    <property type="match status" value="1"/>
</dbReference>
<dbReference type="InterPro" id="IPR001254">
    <property type="entry name" value="Trypsin_dom"/>
</dbReference>
<comment type="subcellular location">
    <subcellularLocation>
        <location evidence="1">Secreted</location>
    </subcellularLocation>
</comment>
<keyword evidence="12" id="KW-1185">Reference proteome</keyword>
<dbReference type="SMART" id="SM00020">
    <property type="entry name" value="Tryp_SPc"/>
    <property type="match status" value="1"/>
</dbReference>
<dbReference type="AlphaFoldDB" id="T1GUJ8"/>
<evidence type="ECO:0000256" key="4">
    <source>
        <dbReference type="ARBA" id="ARBA00022670"/>
    </source>
</evidence>
<evidence type="ECO:0000256" key="2">
    <source>
        <dbReference type="ARBA" id="ARBA00007664"/>
    </source>
</evidence>
<evidence type="ECO:0000313" key="11">
    <source>
        <dbReference type="EnsemblMetazoa" id="MESCA007412-PA"/>
    </source>
</evidence>
<dbReference type="Gene3D" id="2.40.10.10">
    <property type="entry name" value="Trypsin-like serine proteases"/>
    <property type="match status" value="1"/>
</dbReference>
<evidence type="ECO:0000259" key="10">
    <source>
        <dbReference type="PROSITE" id="PS50240"/>
    </source>
</evidence>
<evidence type="ECO:0000256" key="9">
    <source>
        <dbReference type="SAM" id="SignalP"/>
    </source>
</evidence>
<keyword evidence="9" id="KW-0732">Signal</keyword>
<reference evidence="11" key="2">
    <citation type="submission" date="2015-06" db="UniProtKB">
        <authorList>
            <consortium name="EnsemblMetazoa"/>
        </authorList>
    </citation>
    <scope>IDENTIFICATION</scope>
</reference>
<dbReference type="InterPro" id="IPR043504">
    <property type="entry name" value="Peptidase_S1_PA_chymotrypsin"/>
</dbReference>
<evidence type="ECO:0000256" key="1">
    <source>
        <dbReference type="ARBA" id="ARBA00004613"/>
    </source>
</evidence>
<dbReference type="HOGENOM" id="CLU_006842_7_6_1"/>
<evidence type="ECO:0000256" key="7">
    <source>
        <dbReference type="ARBA" id="ARBA00023157"/>
    </source>
</evidence>
<proteinExistence type="inferred from homology"/>
<dbReference type="InterPro" id="IPR018114">
    <property type="entry name" value="TRYPSIN_HIS"/>
</dbReference>
<reference evidence="12" key="1">
    <citation type="submission" date="2013-02" db="EMBL/GenBank/DDBJ databases">
        <authorList>
            <person name="Hughes D."/>
        </authorList>
    </citation>
    <scope>NUCLEOTIDE SEQUENCE</scope>
    <source>
        <strain>Durham</strain>
        <strain evidence="12">NC isolate 2 -- Noor lab</strain>
    </source>
</reference>
<dbReference type="PROSITE" id="PS00134">
    <property type="entry name" value="TRYPSIN_HIS"/>
    <property type="match status" value="1"/>
</dbReference>
<dbReference type="OMA" id="VAGCQKG"/>
<dbReference type="PROSITE" id="PS50240">
    <property type="entry name" value="TRYPSIN_DOM"/>
    <property type="match status" value="1"/>
</dbReference>
<dbReference type="GO" id="GO:0005576">
    <property type="term" value="C:extracellular region"/>
    <property type="evidence" value="ECO:0007669"/>
    <property type="project" value="UniProtKB-SubCell"/>
</dbReference>
<dbReference type="CDD" id="cd00190">
    <property type="entry name" value="Tryp_SPc"/>
    <property type="match status" value="1"/>
</dbReference>
<dbReference type="InterPro" id="IPR009003">
    <property type="entry name" value="Peptidase_S1_PA"/>
</dbReference>
<dbReference type="PROSITE" id="PS00135">
    <property type="entry name" value="TRYPSIN_SER"/>
    <property type="match status" value="1"/>
</dbReference>
<dbReference type="FunFam" id="2.40.10.10:FF:000068">
    <property type="entry name" value="transmembrane protease serine 2"/>
    <property type="match status" value="1"/>
</dbReference>
<evidence type="ECO:0000256" key="5">
    <source>
        <dbReference type="ARBA" id="ARBA00022801"/>
    </source>
</evidence>
<evidence type="ECO:0000256" key="8">
    <source>
        <dbReference type="RuleBase" id="RU363034"/>
    </source>
</evidence>
<dbReference type="InterPro" id="IPR050430">
    <property type="entry name" value="Peptidase_S1"/>
</dbReference>
<sequence length="271" mass="29449">NNGNFIRFIIFSSSFLLKTAETAAFSGDARIVGGKRAQLGMFPYQVAVFIYDKENKSYICGGSIIDENWILTAGHCTYDRVRAIVIAATVDLSGPTPNQQVIFVNDTSDLMTHPEYKREKVVNDIALIRLPTSIQTNEYAGVVTLRSNDKSSYIGKNVTASGFGKTSDSSQPSQHLMWTTLTVISNTVCARSYQPGLVDNTKLCTSAGNIFRPHSTCQGDSGGPLVLTETYEQIGLVSFGGDSCQRGTPVAFTRISAHKQFIEGTTGLTFD</sequence>
<evidence type="ECO:0000313" key="12">
    <source>
        <dbReference type="Proteomes" id="UP000015102"/>
    </source>
</evidence>
<dbReference type="Pfam" id="PF00089">
    <property type="entry name" value="Trypsin"/>
    <property type="match status" value="1"/>
</dbReference>
<feature type="signal peptide" evidence="9">
    <location>
        <begin position="1"/>
        <end position="24"/>
    </location>
</feature>
<evidence type="ECO:0000256" key="3">
    <source>
        <dbReference type="ARBA" id="ARBA00022525"/>
    </source>
</evidence>
<keyword evidence="3" id="KW-0964">Secreted</keyword>
<keyword evidence="6 8" id="KW-0720">Serine protease</keyword>
<dbReference type="PANTHER" id="PTHR24276">
    <property type="entry name" value="POLYSERASE-RELATED"/>
    <property type="match status" value="1"/>
</dbReference>
<feature type="domain" description="Peptidase S1" evidence="10">
    <location>
        <begin position="31"/>
        <end position="267"/>
    </location>
</feature>
<dbReference type="GO" id="GO:0006508">
    <property type="term" value="P:proteolysis"/>
    <property type="evidence" value="ECO:0007669"/>
    <property type="project" value="UniProtKB-KW"/>
</dbReference>
<evidence type="ECO:0000256" key="6">
    <source>
        <dbReference type="ARBA" id="ARBA00022825"/>
    </source>
</evidence>
<accession>T1GUJ8</accession>
<protein>
    <recommendedName>
        <fullName evidence="10">Peptidase S1 domain-containing protein</fullName>
    </recommendedName>
</protein>
<dbReference type="PRINTS" id="PR00722">
    <property type="entry name" value="CHYMOTRYPSIN"/>
</dbReference>
<organism evidence="11 12">
    <name type="scientific">Megaselia scalaris</name>
    <name type="common">Humpbacked fly</name>
    <name type="synonym">Phora scalaris</name>
    <dbReference type="NCBI Taxonomy" id="36166"/>
    <lineage>
        <taxon>Eukaryota</taxon>
        <taxon>Metazoa</taxon>
        <taxon>Ecdysozoa</taxon>
        <taxon>Arthropoda</taxon>
        <taxon>Hexapoda</taxon>
        <taxon>Insecta</taxon>
        <taxon>Pterygota</taxon>
        <taxon>Neoptera</taxon>
        <taxon>Endopterygota</taxon>
        <taxon>Diptera</taxon>
        <taxon>Brachycera</taxon>
        <taxon>Muscomorpha</taxon>
        <taxon>Platypezoidea</taxon>
        <taxon>Phoridae</taxon>
        <taxon>Megaseliini</taxon>
        <taxon>Megaselia</taxon>
    </lineage>
</organism>
<dbReference type="InterPro" id="IPR001314">
    <property type="entry name" value="Peptidase_S1A"/>
</dbReference>
<name>T1GUJ8_MEGSC</name>
<dbReference type="EnsemblMetazoa" id="MESCA007412-RA">
    <property type="protein sequence ID" value="MESCA007412-PA"/>
    <property type="gene ID" value="MESCA007412"/>
</dbReference>
<dbReference type="GO" id="GO:0004252">
    <property type="term" value="F:serine-type endopeptidase activity"/>
    <property type="evidence" value="ECO:0007669"/>
    <property type="project" value="InterPro"/>
</dbReference>
<dbReference type="SUPFAM" id="SSF50494">
    <property type="entry name" value="Trypsin-like serine proteases"/>
    <property type="match status" value="1"/>
</dbReference>
<keyword evidence="7" id="KW-1015">Disulfide bond</keyword>